<feature type="domain" description="NR LBD" evidence="12">
    <location>
        <begin position="92"/>
        <end position="332"/>
    </location>
</feature>
<dbReference type="InterPro" id="IPR013088">
    <property type="entry name" value="Znf_NHR/GATA"/>
</dbReference>
<dbReference type="SUPFAM" id="SSF48508">
    <property type="entry name" value="Nuclear receptor ligand-binding domain"/>
    <property type="match status" value="1"/>
</dbReference>
<keyword evidence="5 9" id="KW-0238">DNA-binding</keyword>
<feature type="domain" description="Nuclear receptor" evidence="11">
    <location>
        <begin position="1"/>
        <end position="71"/>
    </location>
</feature>
<evidence type="ECO:0000259" key="11">
    <source>
        <dbReference type="PROSITE" id="PS51030"/>
    </source>
</evidence>
<dbReference type="SMART" id="SM00430">
    <property type="entry name" value="HOLI"/>
    <property type="match status" value="1"/>
</dbReference>
<reference evidence="13 14" key="1">
    <citation type="submission" date="2022-02" db="EMBL/GenBank/DDBJ databases">
        <title>Chromosome-level reference genomes for two strains of Caenorhabditis briggsae: an improved platform for comparative genomics.</title>
        <authorList>
            <person name="Stevens L."/>
            <person name="Andersen E.C."/>
        </authorList>
    </citation>
    <scope>NUCLEOTIDE SEQUENCE [LARGE SCALE GENOMIC DNA]</scope>
    <source>
        <strain evidence="13">QX1410_ONT</strain>
        <tissue evidence="13">Whole-organism</tissue>
    </source>
</reference>
<dbReference type="Pfam" id="PF00105">
    <property type="entry name" value="zf-C4"/>
    <property type="match status" value="1"/>
</dbReference>
<dbReference type="PRINTS" id="PR00047">
    <property type="entry name" value="STROIDFINGER"/>
</dbReference>
<keyword evidence="10" id="KW-0812">Transmembrane</keyword>
<dbReference type="GO" id="GO:0043565">
    <property type="term" value="F:sequence-specific DNA binding"/>
    <property type="evidence" value="ECO:0007669"/>
    <property type="project" value="InterPro"/>
</dbReference>
<evidence type="ECO:0000313" key="14">
    <source>
        <dbReference type="Proteomes" id="UP000827892"/>
    </source>
</evidence>
<dbReference type="InterPro" id="IPR035500">
    <property type="entry name" value="NHR-like_dom_sf"/>
</dbReference>
<keyword evidence="10" id="KW-1133">Transmembrane helix</keyword>
<organism evidence="13 14">
    <name type="scientific">Caenorhabditis briggsae</name>
    <dbReference type="NCBI Taxonomy" id="6238"/>
    <lineage>
        <taxon>Eukaryota</taxon>
        <taxon>Metazoa</taxon>
        <taxon>Ecdysozoa</taxon>
        <taxon>Nematoda</taxon>
        <taxon>Chromadorea</taxon>
        <taxon>Rhabditida</taxon>
        <taxon>Rhabditina</taxon>
        <taxon>Rhabditomorpha</taxon>
        <taxon>Rhabditoidea</taxon>
        <taxon>Rhabditidae</taxon>
        <taxon>Peloderinae</taxon>
        <taxon>Caenorhabditis</taxon>
    </lineage>
</organism>
<evidence type="ECO:0000256" key="1">
    <source>
        <dbReference type="ARBA" id="ARBA00022723"/>
    </source>
</evidence>
<dbReference type="SUPFAM" id="SSF57716">
    <property type="entry name" value="Glucocorticoid receptor-like (DNA-binding domain)"/>
    <property type="match status" value="1"/>
</dbReference>
<name>A0AAE9D1X2_CAEBR</name>
<keyword evidence="7 9" id="KW-0675">Receptor</keyword>
<keyword evidence="6 9" id="KW-0804">Transcription</keyword>
<dbReference type="PROSITE" id="PS51030">
    <property type="entry name" value="NUCLEAR_REC_DBD_2"/>
    <property type="match status" value="1"/>
</dbReference>
<evidence type="ECO:0000256" key="5">
    <source>
        <dbReference type="ARBA" id="ARBA00023125"/>
    </source>
</evidence>
<dbReference type="GO" id="GO:0008270">
    <property type="term" value="F:zinc ion binding"/>
    <property type="evidence" value="ECO:0007669"/>
    <property type="project" value="UniProtKB-KW"/>
</dbReference>
<dbReference type="Gene3D" id="3.30.50.10">
    <property type="entry name" value="Erythroid Transcription Factor GATA-1, subunit A"/>
    <property type="match status" value="1"/>
</dbReference>
<keyword evidence="10" id="KW-0472">Membrane</keyword>
<evidence type="ECO:0000256" key="10">
    <source>
        <dbReference type="SAM" id="Phobius"/>
    </source>
</evidence>
<evidence type="ECO:0000256" key="2">
    <source>
        <dbReference type="ARBA" id="ARBA00022771"/>
    </source>
</evidence>
<protein>
    <submittedName>
        <fullName evidence="13">Uncharacterized protein</fullName>
    </submittedName>
</protein>
<evidence type="ECO:0000256" key="9">
    <source>
        <dbReference type="RuleBase" id="RU004334"/>
    </source>
</evidence>
<evidence type="ECO:0000259" key="12">
    <source>
        <dbReference type="PROSITE" id="PS51843"/>
    </source>
</evidence>
<dbReference type="PANTHER" id="PTHR46800">
    <property type="entry name" value="NUCLEAR HORMONE RECEPTOR FAMILY-RELATED-RELATED"/>
    <property type="match status" value="1"/>
</dbReference>
<evidence type="ECO:0000313" key="13">
    <source>
        <dbReference type="EMBL" id="ULT92233.1"/>
    </source>
</evidence>
<keyword evidence="4 9" id="KW-0805">Transcription regulation</keyword>
<dbReference type="SMART" id="SM00399">
    <property type="entry name" value="ZnF_C4"/>
    <property type="match status" value="1"/>
</dbReference>
<dbReference type="EMBL" id="CP090895">
    <property type="protein sequence ID" value="ULT92233.1"/>
    <property type="molecule type" value="Genomic_DNA"/>
</dbReference>
<dbReference type="InterPro" id="IPR000536">
    <property type="entry name" value="Nucl_hrmn_rcpt_lig-bd"/>
</dbReference>
<keyword evidence="8 9" id="KW-0539">Nucleus</keyword>
<dbReference type="GO" id="GO:0005634">
    <property type="term" value="C:nucleus"/>
    <property type="evidence" value="ECO:0007669"/>
    <property type="project" value="UniProtKB-SubCell"/>
</dbReference>
<keyword evidence="3 9" id="KW-0862">Zinc</keyword>
<dbReference type="Gene3D" id="1.10.565.10">
    <property type="entry name" value="Retinoid X Receptor"/>
    <property type="match status" value="1"/>
</dbReference>
<dbReference type="Pfam" id="PF00104">
    <property type="entry name" value="Hormone_recep"/>
    <property type="match status" value="1"/>
</dbReference>
<dbReference type="AlphaFoldDB" id="A0AAE9D1X2"/>
<dbReference type="InterPro" id="IPR001628">
    <property type="entry name" value="Znf_hrmn_rcpt"/>
</dbReference>
<accession>A0AAE9D1X2</accession>
<dbReference type="InterPro" id="IPR042936">
    <property type="entry name" value="Nhr-150"/>
</dbReference>
<sequence length="332" mass="39192">MPNCSVCSNPLASYHFGAIVCRACAIFFRRFVFRKKEKVYCNCFLKRDKLCRSCRMEKCLAAGMKKSEIQGPRDNICQKYEILNIEHPIQLRTLDRISEISQNYSNLENSRTTVFQKPTKNRKLDVLEFTVEVMTDVKLIFQFCEKSFFEFRNLNFADKKTIFYNFIIKWNILELSILSKKFNDPTQLFSPSGAVATTVEDFYSAGNSKISKNEIRDIFEPFWNYRYFNVNRPLLEMKFGDVQNMALFGILLWDPGYTNLSETLAETCHTMRKIIFRELNSFLDNSGTFFYTLEALNLIERAEQKCREEIHLCGIHNIEFDQERKNMILWDK</sequence>
<comment type="subcellular location">
    <subcellularLocation>
        <location evidence="9">Nucleus</location>
    </subcellularLocation>
</comment>
<feature type="transmembrane region" description="Helical" evidence="10">
    <location>
        <begin position="12"/>
        <end position="28"/>
    </location>
</feature>
<dbReference type="GO" id="GO:0003700">
    <property type="term" value="F:DNA-binding transcription factor activity"/>
    <property type="evidence" value="ECO:0007669"/>
    <property type="project" value="InterPro"/>
</dbReference>
<dbReference type="PROSITE" id="PS51843">
    <property type="entry name" value="NR_LBD"/>
    <property type="match status" value="1"/>
</dbReference>
<proteinExistence type="inferred from homology"/>
<evidence type="ECO:0000256" key="4">
    <source>
        <dbReference type="ARBA" id="ARBA00023015"/>
    </source>
</evidence>
<dbReference type="Proteomes" id="UP000827892">
    <property type="component" value="Chromosome V"/>
</dbReference>
<gene>
    <name evidence="13" type="ORF">L3Y34_009764</name>
</gene>
<keyword evidence="2 9" id="KW-0863">Zinc-finger</keyword>
<evidence type="ECO:0000256" key="8">
    <source>
        <dbReference type="ARBA" id="ARBA00023242"/>
    </source>
</evidence>
<keyword evidence="1 9" id="KW-0479">Metal-binding</keyword>
<dbReference type="PANTHER" id="PTHR46800:SF3">
    <property type="entry name" value="NUCLEAR HORMONE RECEPTOR FAMILY"/>
    <property type="match status" value="1"/>
</dbReference>
<evidence type="ECO:0000256" key="3">
    <source>
        <dbReference type="ARBA" id="ARBA00022833"/>
    </source>
</evidence>
<evidence type="ECO:0000256" key="7">
    <source>
        <dbReference type="ARBA" id="ARBA00023170"/>
    </source>
</evidence>
<comment type="similarity">
    <text evidence="9">Belongs to the nuclear hormone receptor family.</text>
</comment>
<dbReference type="PROSITE" id="PS00031">
    <property type="entry name" value="NUCLEAR_REC_DBD_1"/>
    <property type="match status" value="1"/>
</dbReference>
<evidence type="ECO:0000256" key="6">
    <source>
        <dbReference type="ARBA" id="ARBA00023163"/>
    </source>
</evidence>